<organism evidence="9 10">
    <name type="scientific">Nanobsidianus stetteri</name>
    <dbReference type="NCBI Taxonomy" id="1294122"/>
    <lineage>
        <taxon>Archaea</taxon>
        <taxon>Nanobdellota</taxon>
        <taxon>Candidatus Nanoarchaeia</taxon>
        <taxon>Nanoarchaeales</taxon>
        <taxon>Nanopusillaceae</taxon>
        <taxon>Candidatus Nanobsidianus</taxon>
    </lineage>
</organism>
<accession>A0A2T9WU78</accession>
<dbReference type="InterPro" id="IPR005100">
    <property type="entry name" value="NGN-domain"/>
</dbReference>
<dbReference type="InterPro" id="IPR005825">
    <property type="entry name" value="Ribosomal_uL24_CS"/>
</dbReference>
<reference evidence="7" key="2">
    <citation type="submission" date="2017-05" db="EMBL/GenBank/DDBJ databases">
        <authorList>
            <person name="Munson-Mcgee J.H."/>
        </authorList>
    </citation>
    <scope>NUCLEOTIDE SEQUENCE</scope>
    <source>
        <strain evidence="7">SCGC AB-777_F03</strain>
    </source>
</reference>
<dbReference type="Pfam" id="PF00467">
    <property type="entry name" value="KOW"/>
    <property type="match status" value="1"/>
</dbReference>
<dbReference type="NCBIfam" id="TIGR00405">
    <property type="entry name" value="KOW_elon_Spt5"/>
    <property type="match status" value="1"/>
</dbReference>
<evidence type="ECO:0000313" key="10">
    <source>
        <dbReference type="Proteomes" id="UP000245908"/>
    </source>
</evidence>
<dbReference type="EMBL" id="QEFP02000006">
    <property type="protein sequence ID" value="MCC5447011.1"/>
    <property type="molecule type" value="Genomic_DNA"/>
</dbReference>
<dbReference type="AlphaFoldDB" id="A0A2T9WU78"/>
<evidence type="ECO:0000256" key="3">
    <source>
        <dbReference type="ARBA" id="ARBA00023163"/>
    </source>
</evidence>
<dbReference type="PROSITE" id="PS01108">
    <property type="entry name" value="RIBOSOMAL_L24"/>
    <property type="match status" value="1"/>
</dbReference>
<proteinExistence type="inferred from homology"/>
<dbReference type="GO" id="GO:0005840">
    <property type="term" value="C:ribosome"/>
    <property type="evidence" value="ECO:0007669"/>
    <property type="project" value="InterPro"/>
</dbReference>
<sequence length="145" mass="16322">MPIYAIVVTSGREELVADILASEGKNGKYAIYSIMQIPGVKGYLFVETTNSLELQRAVLGIRHVKRVIPQEIPIEDLLKYFEEEKVKYDINDIVEVLSGAFKGTRGKIINIDEKKKEVTIELIDVPVPLQLNVPINSLKLIEKSK</sequence>
<dbReference type="GO" id="GO:0003735">
    <property type="term" value="F:structural constituent of ribosome"/>
    <property type="evidence" value="ECO:0007669"/>
    <property type="project" value="InterPro"/>
</dbReference>
<dbReference type="Pfam" id="PF03439">
    <property type="entry name" value="Spt5-NGN"/>
    <property type="match status" value="1"/>
</dbReference>
<reference evidence="7" key="4">
    <citation type="submission" date="2021-11" db="EMBL/GenBank/DDBJ databases">
        <authorList>
            <person name="Munson-Mcgee J."/>
            <person name="Field E."/>
            <person name="Bateson M."/>
            <person name="Rooney C."/>
            <person name="Stepanauskas R."/>
            <person name="Young M."/>
        </authorList>
    </citation>
    <scope>NUCLEOTIDE SEQUENCE</scope>
    <source>
        <strain evidence="7">SCGC AB-777_F03</strain>
    </source>
</reference>
<dbReference type="InterPro" id="IPR011590">
    <property type="entry name" value="Spt5_arc"/>
</dbReference>
<evidence type="ECO:0000256" key="4">
    <source>
        <dbReference type="NCBIfam" id="TIGR00405"/>
    </source>
</evidence>
<evidence type="ECO:0000313" key="8">
    <source>
        <dbReference type="EMBL" id="PVU68768.1"/>
    </source>
</evidence>
<protein>
    <recommendedName>
        <fullName evidence="4">Transcription elongation factor Spt5</fullName>
    </recommendedName>
</protein>
<evidence type="ECO:0000256" key="1">
    <source>
        <dbReference type="ARBA" id="ARBA00006956"/>
    </source>
</evidence>
<evidence type="ECO:0000259" key="6">
    <source>
        <dbReference type="SMART" id="SM00739"/>
    </source>
</evidence>
<comment type="similarity">
    <text evidence="1">Belongs to the SPT5 family.</text>
</comment>
<dbReference type="Proteomes" id="UP000245509">
    <property type="component" value="Unassembled WGS sequence"/>
</dbReference>
<evidence type="ECO:0000259" key="5">
    <source>
        <dbReference type="SMART" id="SM00738"/>
    </source>
</evidence>
<evidence type="ECO:0000313" key="9">
    <source>
        <dbReference type="EMBL" id="PVU71400.1"/>
    </source>
</evidence>
<dbReference type="GO" id="GO:0006354">
    <property type="term" value="P:DNA-templated transcription elongation"/>
    <property type="evidence" value="ECO:0007669"/>
    <property type="project" value="InterPro"/>
</dbReference>
<feature type="domain" description="KOW" evidence="6">
    <location>
        <begin position="87"/>
        <end position="114"/>
    </location>
</feature>
<dbReference type="InterPro" id="IPR014722">
    <property type="entry name" value="Rib_uL2_dom2"/>
</dbReference>
<dbReference type="CDD" id="cd06091">
    <property type="entry name" value="KOW_NusG"/>
    <property type="match status" value="1"/>
</dbReference>
<dbReference type="SMART" id="SM00739">
    <property type="entry name" value="KOW"/>
    <property type="match status" value="1"/>
</dbReference>
<name>A0A2T9WU78_NANST</name>
<keyword evidence="3" id="KW-0804">Transcription</keyword>
<dbReference type="InterPro" id="IPR008991">
    <property type="entry name" value="Translation_prot_SH3-like_sf"/>
</dbReference>
<keyword evidence="9" id="KW-0648">Protein biosynthesis</keyword>
<comment type="caution">
    <text evidence="9">The sequence shown here is derived from an EMBL/GenBank/DDBJ whole genome shotgun (WGS) entry which is preliminary data.</text>
</comment>
<dbReference type="EMBL" id="QEFH01000006">
    <property type="protein sequence ID" value="PVU71400.1"/>
    <property type="molecule type" value="Genomic_DNA"/>
</dbReference>
<keyword evidence="2" id="KW-0805">Transcription regulation</keyword>
<gene>
    <name evidence="7" type="ORF">DDW03_001175</name>
    <name evidence="8" type="ORF">DDW03_00950</name>
    <name evidence="9" type="ORF">DDW05_01095</name>
</gene>
<dbReference type="SUPFAM" id="SSF50104">
    <property type="entry name" value="Translation proteins SH3-like domain"/>
    <property type="match status" value="1"/>
</dbReference>
<feature type="domain" description="NusG-like N-terminal" evidence="5">
    <location>
        <begin position="1"/>
        <end position="84"/>
    </location>
</feature>
<dbReference type="Proteomes" id="UP000245908">
    <property type="component" value="Unassembled WGS sequence"/>
</dbReference>
<dbReference type="InterPro" id="IPR005824">
    <property type="entry name" value="KOW"/>
</dbReference>
<dbReference type="SMART" id="SM00738">
    <property type="entry name" value="NGN"/>
    <property type="match status" value="1"/>
</dbReference>
<evidence type="ECO:0000313" key="7">
    <source>
        <dbReference type="EMBL" id="MCC5447011.1"/>
    </source>
</evidence>
<dbReference type="InterPro" id="IPR036735">
    <property type="entry name" value="NGN_dom_sf"/>
</dbReference>
<reference evidence="9" key="3">
    <citation type="submission" date="2017-05" db="EMBL/GenBank/DDBJ databases">
        <authorList>
            <person name="Song R."/>
            <person name="Chenine A.L."/>
            <person name="Ruprecht R.M."/>
        </authorList>
    </citation>
    <scope>NUCLEOTIDE SEQUENCE</scope>
    <source>
        <strain evidence="8">SCGC AB-777_F03</strain>
        <strain evidence="9">SCGC AB-777_O03</strain>
    </source>
</reference>
<reference evidence="9 10" key="1">
    <citation type="journal article" date="2015" name="Appl. Environ. Microbiol.">
        <title>Nanoarchaeota, Their Sulfolobales Host, and Nanoarchaeota Virus Distribution across Yellowstone National Park Hot Springs.</title>
        <authorList>
            <person name="Munson-McGee J.H."/>
            <person name="Field E.K."/>
            <person name="Bateson M."/>
            <person name="Rooney C."/>
            <person name="Stepanauskas R."/>
            <person name="Young M.J."/>
        </authorList>
    </citation>
    <scope>NUCLEOTIDE SEQUENCE [LARGE SCALE GENOMIC DNA]</scope>
    <source>
        <strain evidence="7">SCGC AB-777_F03</strain>
        <strain evidence="9">SCGC AB-777_O03</strain>
    </source>
</reference>
<dbReference type="RefSeq" id="WP_228615239.1">
    <property type="nucleotide sequence ID" value="NZ_QEFP02000006.1"/>
</dbReference>
<dbReference type="Gene3D" id="3.30.70.940">
    <property type="entry name" value="NusG, N-terminal domain"/>
    <property type="match status" value="1"/>
</dbReference>
<evidence type="ECO:0000256" key="2">
    <source>
        <dbReference type="ARBA" id="ARBA00023015"/>
    </source>
</evidence>
<dbReference type="EMBL" id="QEFP01000003">
    <property type="protein sequence ID" value="PVU68768.1"/>
    <property type="molecule type" value="Genomic_DNA"/>
</dbReference>
<dbReference type="Gene3D" id="2.30.30.30">
    <property type="match status" value="1"/>
</dbReference>
<dbReference type="InterPro" id="IPR006645">
    <property type="entry name" value="NGN-like_dom"/>
</dbReference>
<dbReference type="GO" id="GO:0003746">
    <property type="term" value="F:translation elongation factor activity"/>
    <property type="evidence" value="ECO:0007669"/>
    <property type="project" value="UniProtKB-KW"/>
</dbReference>
<keyword evidence="9" id="KW-0251">Elongation factor</keyword>